<proteinExistence type="predicted"/>
<gene>
    <name evidence="1" type="ORF">CR513_36185</name>
</gene>
<feature type="non-terminal residue" evidence="1">
    <location>
        <position position="1"/>
    </location>
</feature>
<evidence type="ECO:0000313" key="1">
    <source>
        <dbReference type="EMBL" id="RDX82941.1"/>
    </source>
</evidence>
<reference evidence="1" key="1">
    <citation type="submission" date="2018-05" db="EMBL/GenBank/DDBJ databases">
        <title>Draft genome of Mucuna pruriens seed.</title>
        <authorList>
            <person name="Nnadi N.E."/>
            <person name="Vos R."/>
            <person name="Hasami M.H."/>
            <person name="Devisetty U.K."/>
            <person name="Aguiy J.C."/>
        </authorList>
    </citation>
    <scope>NUCLEOTIDE SEQUENCE [LARGE SCALE GENOMIC DNA]</scope>
    <source>
        <strain evidence="1">JCA_2017</strain>
    </source>
</reference>
<protein>
    <submittedName>
        <fullName evidence="1">Uncharacterized protein</fullName>
    </submittedName>
</protein>
<evidence type="ECO:0000313" key="2">
    <source>
        <dbReference type="Proteomes" id="UP000257109"/>
    </source>
</evidence>
<dbReference type="EMBL" id="QJKJ01007504">
    <property type="protein sequence ID" value="RDX82941.1"/>
    <property type="molecule type" value="Genomic_DNA"/>
</dbReference>
<dbReference type="AlphaFoldDB" id="A0A371FXE0"/>
<sequence length="147" mass="17055">MEMSNLTAKLKSLKLELGEDLIVHLNKKGRTLRVLQKGLLNERKLVELQLGKKIKAIKSDRSGEYYESLWEEALKIIVYILNRVPTKEMKEFFVEVEFRKEENIRNVVFEEEFVNDIGQVLVPITIQETTLVIGDNVQTIVLDIVPE</sequence>
<dbReference type="Proteomes" id="UP000257109">
    <property type="component" value="Unassembled WGS sequence"/>
</dbReference>
<accession>A0A371FXE0</accession>
<name>A0A371FXE0_MUCPR</name>
<dbReference type="OrthoDB" id="103796at2759"/>
<comment type="caution">
    <text evidence="1">The sequence shown here is derived from an EMBL/GenBank/DDBJ whole genome shotgun (WGS) entry which is preliminary data.</text>
</comment>
<organism evidence="1 2">
    <name type="scientific">Mucuna pruriens</name>
    <name type="common">Velvet bean</name>
    <name type="synonym">Dolichos pruriens</name>
    <dbReference type="NCBI Taxonomy" id="157652"/>
    <lineage>
        <taxon>Eukaryota</taxon>
        <taxon>Viridiplantae</taxon>
        <taxon>Streptophyta</taxon>
        <taxon>Embryophyta</taxon>
        <taxon>Tracheophyta</taxon>
        <taxon>Spermatophyta</taxon>
        <taxon>Magnoliopsida</taxon>
        <taxon>eudicotyledons</taxon>
        <taxon>Gunneridae</taxon>
        <taxon>Pentapetalae</taxon>
        <taxon>rosids</taxon>
        <taxon>fabids</taxon>
        <taxon>Fabales</taxon>
        <taxon>Fabaceae</taxon>
        <taxon>Papilionoideae</taxon>
        <taxon>50 kb inversion clade</taxon>
        <taxon>NPAAA clade</taxon>
        <taxon>indigoferoid/millettioid clade</taxon>
        <taxon>Phaseoleae</taxon>
        <taxon>Mucuna</taxon>
    </lineage>
</organism>
<keyword evidence="2" id="KW-1185">Reference proteome</keyword>